<accession>A0A0A9DWY9</accession>
<protein>
    <submittedName>
        <fullName evidence="1">Uncharacterized protein</fullName>
    </submittedName>
</protein>
<dbReference type="AlphaFoldDB" id="A0A0A9DWY9"/>
<reference evidence="1" key="2">
    <citation type="journal article" date="2015" name="Data Brief">
        <title>Shoot transcriptome of the giant reed, Arundo donax.</title>
        <authorList>
            <person name="Barrero R.A."/>
            <person name="Guerrero F.D."/>
            <person name="Moolhuijzen P."/>
            <person name="Goolsby J.A."/>
            <person name="Tidwell J."/>
            <person name="Bellgard S.E."/>
            <person name="Bellgard M.I."/>
        </authorList>
    </citation>
    <scope>NUCLEOTIDE SEQUENCE</scope>
    <source>
        <tissue evidence="1">Shoot tissue taken approximately 20 cm above the soil surface</tissue>
    </source>
</reference>
<evidence type="ECO:0000313" key="1">
    <source>
        <dbReference type="EMBL" id="JAD92321.1"/>
    </source>
</evidence>
<name>A0A0A9DWY9_ARUDO</name>
<organism evidence="1">
    <name type="scientific">Arundo donax</name>
    <name type="common">Giant reed</name>
    <name type="synonym">Donax arundinaceus</name>
    <dbReference type="NCBI Taxonomy" id="35708"/>
    <lineage>
        <taxon>Eukaryota</taxon>
        <taxon>Viridiplantae</taxon>
        <taxon>Streptophyta</taxon>
        <taxon>Embryophyta</taxon>
        <taxon>Tracheophyta</taxon>
        <taxon>Spermatophyta</taxon>
        <taxon>Magnoliopsida</taxon>
        <taxon>Liliopsida</taxon>
        <taxon>Poales</taxon>
        <taxon>Poaceae</taxon>
        <taxon>PACMAD clade</taxon>
        <taxon>Arundinoideae</taxon>
        <taxon>Arundineae</taxon>
        <taxon>Arundo</taxon>
    </lineage>
</organism>
<sequence>MFYLSSMQACVSIGMSIIGKRARRIIPGF</sequence>
<proteinExistence type="predicted"/>
<reference evidence="1" key="1">
    <citation type="submission" date="2014-09" db="EMBL/GenBank/DDBJ databases">
        <authorList>
            <person name="Magalhaes I.L.F."/>
            <person name="Oliveira U."/>
            <person name="Santos F.R."/>
            <person name="Vidigal T.H.D.A."/>
            <person name="Brescovit A.D."/>
            <person name="Santos A.J."/>
        </authorList>
    </citation>
    <scope>NUCLEOTIDE SEQUENCE</scope>
    <source>
        <tissue evidence="1">Shoot tissue taken approximately 20 cm above the soil surface</tissue>
    </source>
</reference>
<dbReference type="EMBL" id="GBRH01205574">
    <property type="protein sequence ID" value="JAD92321.1"/>
    <property type="molecule type" value="Transcribed_RNA"/>
</dbReference>